<dbReference type="CDD" id="cd09274">
    <property type="entry name" value="RNase_HI_RT_Ty3"/>
    <property type="match status" value="1"/>
</dbReference>
<evidence type="ECO:0000313" key="14">
    <source>
        <dbReference type="Proteomes" id="UP000694427"/>
    </source>
</evidence>
<dbReference type="Gene3D" id="1.10.4020.10">
    <property type="entry name" value="DNA breaking-rejoining enzymes"/>
    <property type="match status" value="1"/>
</dbReference>
<keyword evidence="8" id="KW-0695">RNA-directed DNA polymerase</keyword>
<dbReference type="InterPro" id="IPR041588">
    <property type="entry name" value="Integrase_H2C2"/>
</dbReference>
<evidence type="ECO:0000256" key="5">
    <source>
        <dbReference type="ARBA" id="ARBA00022722"/>
    </source>
</evidence>
<dbReference type="Pfam" id="PF17921">
    <property type="entry name" value="Integrase_H2C2"/>
    <property type="match status" value="1"/>
</dbReference>
<dbReference type="Pfam" id="PF02023">
    <property type="entry name" value="SCAN"/>
    <property type="match status" value="1"/>
</dbReference>
<dbReference type="PROSITE" id="PS50804">
    <property type="entry name" value="SCAN_BOX"/>
    <property type="match status" value="1"/>
</dbReference>
<feature type="domain" description="Reverse transcriptase" evidence="11">
    <location>
        <begin position="1111"/>
        <end position="1288"/>
    </location>
</feature>
<dbReference type="FunFam" id="1.10.340.70:FF:000001">
    <property type="entry name" value="Retrovirus-related Pol polyprotein from transposon gypsy-like Protein"/>
    <property type="match status" value="1"/>
</dbReference>
<comment type="similarity">
    <text evidence="1">Belongs to the beta type-B retroviral polymerase family. HERV class-II K(HML-2) pol subfamily.</text>
</comment>
<dbReference type="Proteomes" id="UP000694427">
    <property type="component" value="Unplaced"/>
</dbReference>
<evidence type="ECO:0000256" key="4">
    <source>
        <dbReference type="ARBA" id="ARBA00022695"/>
    </source>
</evidence>
<accession>A0A8C1RGV1</accession>
<keyword evidence="14" id="KW-1185">Reference proteome</keyword>
<dbReference type="SUPFAM" id="SSF53098">
    <property type="entry name" value="Ribonuclease H-like"/>
    <property type="match status" value="1"/>
</dbReference>
<dbReference type="SUPFAM" id="SSF47353">
    <property type="entry name" value="Retrovirus capsid dimerization domain-like"/>
    <property type="match status" value="1"/>
</dbReference>
<dbReference type="Gene3D" id="1.10.340.70">
    <property type="match status" value="1"/>
</dbReference>
<keyword evidence="7" id="KW-0378">Hydrolase</keyword>
<evidence type="ECO:0000259" key="12">
    <source>
        <dbReference type="PROSITE" id="PS50994"/>
    </source>
</evidence>
<dbReference type="InterPro" id="IPR003309">
    <property type="entry name" value="SCAN_dom"/>
</dbReference>
<dbReference type="InterPro" id="IPR036397">
    <property type="entry name" value="RNaseH_sf"/>
</dbReference>
<dbReference type="PANTHER" id="PTHR37984:SF5">
    <property type="entry name" value="PROTEIN NYNRIN-LIKE"/>
    <property type="match status" value="1"/>
</dbReference>
<dbReference type="SUPFAM" id="SSF57756">
    <property type="entry name" value="Retrovirus zinc finger-like domains"/>
    <property type="match status" value="1"/>
</dbReference>
<name>A0A8C1RGV1_CYPCA</name>
<evidence type="ECO:0000256" key="2">
    <source>
        <dbReference type="ARBA" id="ARBA00012180"/>
    </source>
</evidence>
<proteinExistence type="inferred from homology"/>
<evidence type="ECO:0000313" key="13">
    <source>
        <dbReference type="Ensembl" id="ENSCCRP00010112420.1"/>
    </source>
</evidence>
<dbReference type="PROSITE" id="PS50878">
    <property type="entry name" value="RT_POL"/>
    <property type="match status" value="1"/>
</dbReference>
<keyword evidence="4" id="KW-0548">Nucleotidyltransferase</keyword>
<dbReference type="InterPro" id="IPR036875">
    <property type="entry name" value="Znf_CCHC_sf"/>
</dbReference>
<dbReference type="GO" id="GO:0008270">
    <property type="term" value="F:zinc ion binding"/>
    <property type="evidence" value="ECO:0007669"/>
    <property type="project" value="InterPro"/>
</dbReference>
<dbReference type="GO" id="GO:0003676">
    <property type="term" value="F:nucleic acid binding"/>
    <property type="evidence" value="ECO:0007669"/>
    <property type="project" value="InterPro"/>
</dbReference>
<keyword evidence="3" id="KW-0808">Transferase</keyword>
<dbReference type="GO" id="GO:0004523">
    <property type="term" value="F:RNA-DNA hybrid ribonuclease activity"/>
    <property type="evidence" value="ECO:0007669"/>
    <property type="project" value="UniProtKB-EC"/>
</dbReference>
<dbReference type="CDD" id="cd01647">
    <property type="entry name" value="RT_LTR"/>
    <property type="match status" value="1"/>
</dbReference>
<dbReference type="Pfam" id="PF22938">
    <property type="entry name" value="Integrase_p58_C"/>
    <property type="match status" value="1"/>
</dbReference>
<dbReference type="InterPro" id="IPR012337">
    <property type="entry name" value="RNaseH-like_sf"/>
</dbReference>
<protein>
    <recommendedName>
        <fullName evidence="9">Gypsy retrotransposon integrase-like protein 1</fullName>
        <ecNumber evidence="2">3.1.26.4</ecNumber>
    </recommendedName>
</protein>
<dbReference type="SUPFAM" id="SSF56672">
    <property type="entry name" value="DNA/RNA polymerases"/>
    <property type="match status" value="1"/>
</dbReference>
<dbReference type="InterPro" id="IPR050951">
    <property type="entry name" value="Retrovirus_Pol_polyprotein"/>
</dbReference>
<dbReference type="Pfam" id="PF00665">
    <property type="entry name" value="rve"/>
    <property type="match status" value="1"/>
</dbReference>
<evidence type="ECO:0000256" key="8">
    <source>
        <dbReference type="ARBA" id="ARBA00022918"/>
    </source>
</evidence>
<dbReference type="EC" id="3.1.26.4" evidence="2"/>
<dbReference type="InterPro" id="IPR001584">
    <property type="entry name" value="Integrase_cat-core"/>
</dbReference>
<evidence type="ECO:0000259" key="10">
    <source>
        <dbReference type="PROSITE" id="PS50804"/>
    </source>
</evidence>
<dbReference type="GO" id="GO:0015074">
    <property type="term" value="P:DNA integration"/>
    <property type="evidence" value="ECO:0007669"/>
    <property type="project" value="InterPro"/>
</dbReference>
<organism evidence="13 14">
    <name type="scientific">Cyprinus carpio</name>
    <name type="common">Common carp</name>
    <dbReference type="NCBI Taxonomy" id="7962"/>
    <lineage>
        <taxon>Eukaryota</taxon>
        <taxon>Metazoa</taxon>
        <taxon>Chordata</taxon>
        <taxon>Craniata</taxon>
        <taxon>Vertebrata</taxon>
        <taxon>Euteleostomi</taxon>
        <taxon>Actinopterygii</taxon>
        <taxon>Neopterygii</taxon>
        <taxon>Teleostei</taxon>
        <taxon>Ostariophysi</taxon>
        <taxon>Cypriniformes</taxon>
        <taxon>Cyprinidae</taxon>
        <taxon>Cyprininae</taxon>
        <taxon>Cyprinus</taxon>
    </lineage>
</organism>
<dbReference type="InterPro" id="IPR043502">
    <property type="entry name" value="DNA/RNA_pol_sf"/>
</dbReference>
<evidence type="ECO:0000256" key="9">
    <source>
        <dbReference type="ARBA" id="ARBA00039658"/>
    </source>
</evidence>
<dbReference type="InterPro" id="IPR054465">
    <property type="entry name" value="Integrase_p58-like_C"/>
</dbReference>
<sequence>MADIDRFVESPSHVLLNKCTKEQLLKIAEYYEVKLSDKRIKESSIKTELKNKLVDKKVLIAEMSESDQHVKSLTTQSALTFDQQKELLLLQMEHEKIKQKSERDKMELDKAKMDLQFLKLKLIEEGKVGDVGSTVGESEKFPLNQSLKLVPKFNEVDPDVFFTMLERVAVLQGWSKTDCVLLLQSVLVGKAQLAFAALSTDDCRDYETVKFAVLKAYECVPETYRQRFRSCKKEQGQTHLEFVQDLRRHVTRWCASLKAKTFEELLELIIVEQFKLSVSDPIAMYISEHKIESPEAAALLADDFVLTHKNTAADWRTREVAANRFTYAGSQGGYFSSGKFDPSKICNYCRGKGHWKGDCPILKEKNKQIDVNKFKPAAVANSVHSSGVESENKLFNDDLSTYAPFITEGRVSLSEGVEVPVRILRDTGAMDSFILESILPFSVQSETGNSVLVRGMGLNTLTVPLHKVKLHSDLVTGEVVVGLRPALPIEGVHLILGNKLAGDRVWPNASPSPMVSSSGELSEHEMVVDPVGVVTRAMAKSMEYLKPQERSELKAQHVFLPVPDLSTLPFPLSADELSKEQQLDSTLDELFTAALQDGDVPDKARSYFVQDGLLLRKWSPHGENFVGDPIVQVVVPTKFRHGVLEVAHEKSGHSGVRKTYDRVLQYFFWPRLKSNISTYIRSCHVCQVTSKPNQKLKPAPLHPISADCNPFEHLIVDCVGPMPPSKSGSKYLLTVMCLATRFPSAYPLRTITSRSIVRALSQFMSFFGIPKIIQSDQGTNLTSHLFQQVLKQLKIKHNLASVHHPQSQGALERFHQTLKSLLRAYCVQLDRDWEEGLPWLLLAAREVVHESTGFSPNDLVFGHKVRGLLAVLQSSVKISDSPKNLLSYVYGFRQRLIEARALARVQLKKQQAGMKRLYDRQVERRVFEPGDQVLVSRLLPSSPFEAKFEGPYVVKRKLSDENYEIFTPSRRKLTQLYHVNLLKPYYEKSSAEVNPVRSALLAVSGAGAGFCSGQMENEGKEPDDGILRGRLNNSESLERLNDVLVHLSPSQVAELSALLRSFPGLFGDTPSRTDWVEHDIDVGNASPVRQRYYRVSPEKRDLMEAEIKYMQENDIAVSSCSDWASPCLLVGKPDGSVRFCTDFRKVNAVTKPDCFPLPRVDDCVDQVGSARYVTKLDLLRGYWQVPLTRRAQEISSFITPSGLYSYKVMSFGLRNAPATFQRLMNRVVSGLEGCAVYLDDLVVFSDSWDLHLQRLHAVLMRLSEASLTVNLAKCDFARATVTYLGKVVGSGEVRPLNAKVQAIQEYSAPTTKRELMRFLGLVGYYRSFCCNFSSVVAPLTDLLKTKTKFIWSSNCALAFENVKSLLCSSSVLAAPCFERSFSLQVDASQVGAGAVLQQSDEHGVVRPVSFFSRKFNSYQLNYSVVEKEALALVWALQHFDIYVGSSQPVVIYTDHNPLTFLNSLHCPNQRLIRWSLFLQAYCLDIKHIRGSENVVADALSRSPMNDA</sequence>
<keyword evidence="6" id="KW-0255">Endonuclease</keyword>
<evidence type="ECO:0000256" key="1">
    <source>
        <dbReference type="ARBA" id="ARBA00010879"/>
    </source>
</evidence>
<reference evidence="13" key="1">
    <citation type="submission" date="2025-08" db="UniProtKB">
        <authorList>
            <consortium name="Ensembl"/>
        </authorList>
    </citation>
    <scope>IDENTIFICATION</scope>
</reference>
<dbReference type="PROSITE" id="PS50994">
    <property type="entry name" value="INTEGRASE"/>
    <property type="match status" value="1"/>
</dbReference>
<evidence type="ECO:0000256" key="6">
    <source>
        <dbReference type="ARBA" id="ARBA00022759"/>
    </source>
</evidence>
<dbReference type="FunFam" id="3.30.70.270:FF:000026">
    <property type="entry name" value="Transposon Ty3-G Gag-Pol polyprotein"/>
    <property type="match status" value="1"/>
</dbReference>
<dbReference type="InterPro" id="IPR043128">
    <property type="entry name" value="Rev_trsase/Diguanyl_cyclase"/>
</dbReference>
<keyword evidence="5" id="KW-0540">Nuclease</keyword>
<dbReference type="Gene3D" id="3.30.420.10">
    <property type="entry name" value="Ribonuclease H-like superfamily/Ribonuclease H"/>
    <property type="match status" value="1"/>
</dbReference>
<dbReference type="InterPro" id="IPR041373">
    <property type="entry name" value="RT_RNaseH"/>
</dbReference>
<dbReference type="InterPro" id="IPR038269">
    <property type="entry name" value="SCAN_sf"/>
</dbReference>
<feature type="domain" description="Integrase catalytic" evidence="12">
    <location>
        <begin position="706"/>
        <end position="864"/>
    </location>
</feature>
<evidence type="ECO:0000256" key="3">
    <source>
        <dbReference type="ARBA" id="ARBA00022679"/>
    </source>
</evidence>
<dbReference type="FunFam" id="3.30.420.10:FF:000032">
    <property type="entry name" value="Retrovirus-related Pol polyprotein from transposon 297-like Protein"/>
    <property type="match status" value="1"/>
</dbReference>
<dbReference type="Pfam" id="PF17917">
    <property type="entry name" value="RT_RNaseH"/>
    <property type="match status" value="1"/>
</dbReference>
<dbReference type="Gene3D" id="4.10.60.10">
    <property type="entry name" value="Zinc finger, CCHC-type"/>
    <property type="match status" value="1"/>
</dbReference>
<dbReference type="FunFam" id="3.10.20.370:FF:000001">
    <property type="entry name" value="Retrovirus-related Pol polyprotein from transposon 17.6-like protein"/>
    <property type="match status" value="1"/>
</dbReference>
<dbReference type="Gene3D" id="3.10.10.10">
    <property type="entry name" value="HIV Type 1 Reverse Transcriptase, subunit A, domain 1"/>
    <property type="match status" value="1"/>
</dbReference>
<dbReference type="Ensembl" id="ENSCCRT00010125061.1">
    <property type="protein sequence ID" value="ENSCCRP00010112420.1"/>
    <property type="gene ID" value="ENSCCRG00010049539.1"/>
</dbReference>
<dbReference type="Gene3D" id="3.10.20.370">
    <property type="match status" value="1"/>
</dbReference>
<dbReference type="PANTHER" id="PTHR37984">
    <property type="entry name" value="PROTEIN CBG26694"/>
    <property type="match status" value="1"/>
</dbReference>
<dbReference type="Gene3D" id="3.30.70.270">
    <property type="match status" value="2"/>
</dbReference>
<evidence type="ECO:0000259" key="11">
    <source>
        <dbReference type="PROSITE" id="PS50878"/>
    </source>
</evidence>
<evidence type="ECO:0000256" key="7">
    <source>
        <dbReference type="ARBA" id="ARBA00022801"/>
    </source>
</evidence>
<dbReference type="InterPro" id="IPR000477">
    <property type="entry name" value="RT_dom"/>
</dbReference>
<reference evidence="13" key="2">
    <citation type="submission" date="2025-09" db="UniProtKB">
        <authorList>
            <consortium name="Ensembl"/>
        </authorList>
    </citation>
    <scope>IDENTIFICATION</scope>
</reference>
<feature type="domain" description="SCAN box" evidence="10">
    <location>
        <begin position="225"/>
        <end position="304"/>
    </location>
</feature>
<dbReference type="GO" id="GO:0003964">
    <property type="term" value="F:RNA-directed DNA polymerase activity"/>
    <property type="evidence" value="ECO:0007669"/>
    <property type="project" value="UniProtKB-KW"/>
</dbReference>
<dbReference type="Pfam" id="PF00078">
    <property type="entry name" value="RVT_1"/>
    <property type="match status" value="1"/>
</dbReference>